<protein>
    <submittedName>
        <fullName evidence="2">Uncharacterized protein</fullName>
    </submittedName>
</protein>
<dbReference type="EMBL" id="CM035424">
    <property type="protein sequence ID" value="KAH7352256.1"/>
    <property type="molecule type" value="Genomic_DNA"/>
</dbReference>
<reference evidence="2" key="1">
    <citation type="submission" date="2021-08" db="EMBL/GenBank/DDBJ databases">
        <title>WGS assembly of Ceratopteris richardii.</title>
        <authorList>
            <person name="Marchant D.B."/>
            <person name="Chen G."/>
            <person name="Jenkins J."/>
            <person name="Shu S."/>
            <person name="Leebens-Mack J."/>
            <person name="Grimwood J."/>
            <person name="Schmutz J."/>
            <person name="Soltis P."/>
            <person name="Soltis D."/>
            <person name="Chen Z.-H."/>
        </authorList>
    </citation>
    <scope>NUCLEOTIDE SEQUENCE</scope>
    <source>
        <strain evidence="2">Whitten #5841</strain>
        <tissue evidence="2">Leaf</tissue>
    </source>
</reference>
<organism evidence="2 3">
    <name type="scientific">Ceratopteris richardii</name>
    <name type="common">Triangle waterfern</name>
    <dbReference type="NCBI Taxonomy" id="49495"/>
    <lineage>
        <taxon>Eukaryota</taxon>
        <taxon>Viridiplantae</taxon>
        <taxon>Streptophyta</taxon>
        <taxon>Embryophyta</taxon>
        <taxon>Tracheophyta</taxon>
        <taxon>Polypodiopsida</taxon>
        <taxon>Polypodiidae</taxon>
        <taxon>Polypodiales</taxon>
        <taxon>Pteridineae</taxon>
        <taxon>Pteridaceae</taxon>
        <taxon>Parkerioideae</taxon>
        <taxon>Ceratopteris</taxon>
    </lineage>
</organism>
<dbReference type="Proteomes" id="UP000825935">
    <property type="component" value="Chromosome 19"/>
</dbReference>
<name>A0A8T2SJA5_CERRI</name>
<comment type="caution">
    <text evidence="2">The sequence shown here is derived from an EMBL/GenBank/DDBJ whole genome shotgun (WGS) entry which is preliminary data.</text>
</comment>
<evidence type="ECO:0000256" key="1">
    <source>
        <dbReference type="SAM" id="MobiDB-lite"/>
    </source>
</evidence>
<feature type="compositionally biased region" description="Basic and acidic residues" evidence="1">
    <location>
        <begin position="84"/>
        <end position="94"/>
    </location>
</feature>
<evidence type="ECO:0000313" key="2">
    <source>
        <dbReference type="EMBL" id="KAH7352256.1"/>
    </source>
</evidence>
<feature type="region of interest" description="Disordered" evidence="1">
    <location>
        <begin position="83"/>
        <end position="130"/>
    </location>
</feature>
<evidence type="ECO:0000313" key="3">
    <source>
        <dbReference type="Proteomes" id="UP000825935"/>
    </source>
</evidence>
<sequence length="208" mass="23537">MRPLLAPPAPKTYDSLSISISISPSYTFELPSKKRAMLITDSYWIQHMSCLLLPFDPDILLLCSISQLGGVKGIPCEASQAPRHASDTHYTDHHQIHHHHHYHFSTGQEEQGGVVRRSRRYSESTGCRPQHSRSVWDEAMIDMQSTGEEEKIITLMAMLARRQARRHADSTYAEYRRSARASSSGTTEEESKNRRLRAETLITGSDSS</sequence>
<accession>A0A8T2SJA5</accession>
<keyword evidence="3" id="KW-1185">Reference proteome</keyword>
<dbReference type="AlphaFoldDB" id="A0A8T2SJA5"/>
<proteinExistence type="predicted"/>
<feature type="region of interest" description="Disordered" evidence="1">
    <location>
        <begin position="170"/>
        <end position="208"/>
    </location>
</feature>
<feature type="compositionally biased region" description="Basic and acidic residues" evidence="1">
    <location>
        <begin position="189"/>
        <end position="198"/>
    </location>
</feature>
<gene>
    <name evidence="2" type="ORF">KP509_19G037200</name>
</gene>